<keyword evidence="5" id="KW-0808">Transferase</keyword>
<dbReference type="Pfam" id="PF01040">
    <property type="entry name" value="UbiA"/>
    <property type="match status" value="1"/>
</dbReference>
<evidence type="ECO:0000256" key="6">
    <source>
        <dbReference type="ARBA" id="ARBA00022692"/>
    </source>
</evidence>
<comment type="similarity">
    <text evidence="3">Belongs to the UbiA prenyltransferase family.</text>
</comment>
<feature type="transmembrane region" description="Helical" evidence="9">
    <location>
        <begin position="204"/>
        <end position="227"/>
    </location>
</feature>
<feature type="transmembrane region" description="Helical" evidence="9">
    <location>
        <begin position="162"/>
        <end position="184"/>
    </location>
</feature>
<evidence type="ECO:0000256" key="9">
    <source>
        <dbReference type="SAM" id="Phobius"/>
    </source>
</evidence>
<evidence type="ECO:0000256" key="7">
    <source>
        <dbReference type="ARBA" id="ARBA00022989"/>
    </source>
</evidence>
<evidence type="ECO:0000256" key="8">
    <source>
        <dbReference type="ARBA" id="ARBA00023136"/>
    </source>
</evidence>
<evidence type="ECO:0000256" key="1">
    <source>
        <dbReference type="ARBA" id="ARBA00001946"/>
    </source>
</evidence>
<dbReference type="Gene3D" id="1.10.357.140">
    <property type="entry name" value="UbiA prenyltransferase"/>
    <property type="match status" value="1"/>
</dbReference>
<dbReference type="CDD" id="cd13959">
    <property type="entry name" value="PT_UbiA_COQ2"/>
    <property type="match status" value="1"/>
</dbReference>
<evidence type="ECO:0000256" key="4">
    <source>
        <dbReference type="ARBA" id="ARBA00022475"/>
    </source>
</evidence>
<keyword evidence="8 9" id="KW-0472">Membrane</keyword>
<evidence type="ECO:0000256" key="5">
    <source>
        <dbReference type="ARBA" id="ARBA00022679"/>
    </source>
</evidence>
<organism evidence="10 11">
    <name type="scientific">Alistipes inops</name>
    <dbReference type="NCBI Taxonomy" id="1501391"/>
    <lineage>
        <taxon>Bacteria</taxon>
        <taxon>Pseudomonadati</taxon>
        <taxon>Bacteroidota</taxon>
        <taxon>Bacteroidia</taxon>
        <taxon>Bacteroidales</taxon>
        <taxon>Rikenellaceae</taxon>
        <taxon>Alistipes</taxon>
    </lineage>
</organism>
<dbReference type="RefSeq" id="WP_035472470.1">
    <property type="nucleotide sequence ID" value="NZ_JRGF01000004.1"/>
</dbReference>
<evidence type="ECO:0000256" key="3">
    <source>
        <dbReference type="ARBA" id="ARBA00005985"/>
    </source>
</evidence>
<keyword evidence="7 9" id="KW-1133">Transmembrane helix</keyword>
<name>A0ABR4YJN1_9BACT</name>
<dbReference type="InterPro" id="IPR039653">
    <property type="entry name" value="Prenyltransferase"/>
</dbReference>
<feature type="transmembrane region" description="Helical" evidence="9">
    <location>
        <begin position="136"/>
        <end position="156"/>
    </location>
</feature>
<dbReference type="PANTHER" id="PTHR11048:SF28">
    <property type="entry name" value="4-HYDROXYBENZOATE POLYPRENYLTRANSFERASE, MITOCHONDRIAL"/>
    <property type="match status" value="1"/>
</dbReference>
<dbReference type="InterPro" id="IPR000537">
    <property type="entry name" value="UbiA_prenyltransferase"/>
</dbReference>
<keyword evidence="4" id="KW-1003">Cell membrane</keyword>
<feature type="transmembrane region" description="Helical" evidence="9">
    <location>
        <begin position="265"/>
        <end position="285"/>
    </location>
</feature>
<dbReference type="Proteomes" id="UP000030889">
    <property type="component" value="Unassembled WGS sequence"/>
</dbReference>
<dbReference type="NCBIfam" id="TIGR01475">
    <property type="entry name" value="ubiA_other"/>
    <property type="match status" value="1"/>
</dbReference>
<reference evidence="10 11" key="1">
    <citation type="submission" date="2014-09" db="EMBL/GenBank/DDBJ databases">
        <title>Alistipes sp. 627, sp. nov., a novel member of the family Rikenellaceae isolated from human faeces.</title>
        <authorList>
            <person name="Shkoporov A.N."/>
            <person name="Chaplin A.V."/>
            <person name="Motuzova O.V."/>
            <person name="Kafarskaia L.I."/>
            <person name="Khokhlova E.V."/>
            <person name="Efimov B.A."/>
        </authorList>
    </citation>
    <scope>NUCLEOTIDE SEQUENCE [LARGE SCALE GENOMIC DNA]</scope>
    <source>
        <strain evidence="10 11">627</strain>
    </source>
</reference>
<feature type="transmembrane region" description="Helical" evidence="9">
    <location>
        <begin position="86"/>
        <end position="106"/>
    </location>
</feature>
<comment type="caution">
    <text evidence="10">The sequence shown here is derived from an EMBL/GenBank/DDBJ whole genome shotgun (WGS) entry which is preliminary data.</text>
</comment>
<keyword evidence="11" id="KW-1185">Reference proteome</keyword>
<dbReference type="InterPro" id="IPR044878">
    <property type="entry name" value="UbiA_sf"/>
</dbReference>
<protein>
    <submittedName>
        <fullName evidence="10">4-hydroxybenzoate polyprenyltransferase</fullName>
    </submittedName>
</protein>
<dbReference type="PANTHER" id="PTHR11048">
    <property type="entry name" value="PRENYLTRANSFERASES"/>
    <property type="match status" value="1"/>
</dbReference>
<keyword evidence="6 9" id="KW-0812">Transmembrane</keyword>
<dbReference type="InterPro" id="IPR006371">
    <property type="entry name" value="Polyprenyltransferase_UbiA-li"/>
</dbReference>
<dbReference type="Gene3D" id="1.20.120.1780">
    <property type="entry name" value="UbiA prenyltransferase"/>
    <property type="match status" value="1"/>
</dbReference>
<feature type="transmembrane region" description="Helical" evidence="9">
    <location>
        <begin position="233"/>
        <end position="253"/>
    </location>
</feature>
<comment type="cofactor">
    <cofactor evidence="1">
        <name>Mg(2+)</name>
        <dbReference type="ChEBI" id="CHEBI:18420"/>
    </cofactor>
</comment>
<accession>A0ABR4YJN1</accession>
<proteinExistence type="inferred from homology"/>
<dbReference type="EMBL" id="JRGF01000004">
    <property type="protein sequence ID" value="KHE42377.1"/>
    <property type="molecule type" value="Genomic_DNA"/>
</dbReference>
<sequence>MNNVVSRYASLVKFSHTVFAMPFALLSYVYALVSTAVPFDWLLLVKILLCMVFARNAAMGFNRWADRDIDAKNPRTAGREIPAGKITPRAALAFVIGNCVAFVAAAAWINCLALWLSPVALAVLLGYSLTKRFTAWSHVVLGLALAIAPVGAYIAVTGSVALFPVLLAVAVLTWTAGFDILYSLQDASFDRSNGLHSVPARFSAVHSTLISILLHVFAVAAVAVLGALYRLGVWYWVGFGLFTAVLVVQHVLYRPSRIDRIGASFGLVNGLASVSYAAMSIVALLTA</sequence>
<evidence type="ECO:0000313" key="10">
    <source>
        <dbReference type="EMBL" id="KHE42377.1"/>
    </source>
</evidence>
<gene>
    <name evidence="10" type="ORF">LG35_03840</name>
</gene>
<comment type="subcellular location">
    <subcellularLocation>
        <location evidence="2">Membrane</location>
        <topology evidence="2">Multi-pass membrane protein</topology>
    </subcellularLocation>
</comment>
<evidence type="ECO:0000313" key="11">
    <source>
        <dbReference type="Proteomes" id="UP000030889"/>
    </source>
</evidence>
<evidence type="ECO:0000256" key="2">
    <source>
        <dbReference type="ARBA" id="ARBA00004141"/>
    </source>
</evidence>